<protein>
    <submittedName>
        <fullName evidence="3">Aste57867_16436 protein</fullName>
    </submittedName>
</protein>
<sequence length="323" mass="36831">MPGRGDVDEAILRRRARKRKNTQAWREKERILLDQLRAEVESLEQRLAAATPRGGKSHGRQEVHTLDAKMEDLVARQRVLEAQNTALEQELQRLRADATTGAAPHTTVSLLNHIQSTHVDLVWHVPVAMERLERDVDMQMVNGWLVKSVAAAPDGDLFLELNKTLVLSSSSSDEDQTPQIAHCRRHWSIVTHADSFRQVYRDATEYQVVSHAHDDLHLVRVAFPSADRDVALFKMQSNAGYDLCVLHFPPDDAAVVTTALVFQFRMKRRQPDGHVMADIHVLGRCRRASAASWDPHQMRLAVAMQCSEWERLQQRTHAPRPRR</sequence>
<accession>A0A485L8N4</accession>
<reference evidence="2" key="2">
    <citation type="submission" date="2019-06" db="EMBL/GenBank/DDBJ databases">
        <title>Genomics analysis of Aphanomyces spp. identifies a new class of oomycete effector associated with host adaptation.</title>
        <authorList>
            <person name="Gaulin E."/>
        </authorList>
    </citation>
    <scope>NUCLEOTIDE SEQUENCE</scope>
    <source>
        <strain evidence="2">CBS 578.67</strain>
    </source>
</reference>
<evidence type="ECO:0000313" key="3">
    <source>
        <dbReference type="EMBL" id="VFT93211.1"/>
    </source>
</evidence>
<evidence type="ECO:0000313" key="2">
    <source>
        <dbReference type="EMBL" id="KAF0692492.1"/>
    </source>
</evidence>
<keyword evidence="1" id="KW-0175">Coiled coil</keyword>
<evidence type="ECO:0000313" key="4">
    <source>
        <dbReference type="Proteomes" id="UP000332933"/>
    </source>
</evidence>
<keyword evidence="4" id="KW-1185">Reference proteome</keyword>
<organism evidence="3 4">
    <name type="scientific">Aphanomyces stellatus</name>
    <dbReference type="NCBI Taxonomy" id="120398"/>
    <lineage>
        <taxon>Eukaryota</taxon>
        <taxon>Sar</taxon>
        <taxon>Stramenopiles</taxon>
        <taxon>Oomycota</taxon>
        <taxon>Saprolegniomycetes</taxon>
        <taxon>Saprolegniales</taxon>
        <taxon>Verrucalvaceae</taxon>
        <taxon>Aphanomyces</taxon>
    </lineage>
</organism>
<name>A0A485L8N4_9STRA</name>
<evidence type="ECO:0000256" key="1">
    <source>
        <dbReference type="SAM" id="Coils"/>
    </source>
</evidence>
<dbReference type="AlphaFoldDB" id="A0A485L8N4"/>
<dbReference type="EMBL" id="VJMH01005876">
    <property type="protein sequence ID" value="KAF0692492.1"/>
    <property type="molecule type" value="Genomic_DNA"/>
</dbReference>
<reference evidence="3 4" key="1">
    <citation type="submission" date="2019-03" db="EMBL/GenBank/DDBJ databases">
        <authorList>
            <person name="Gaulin E."/>
            <person name="Dumas B."/>
        </authorList>
    </citation>
    <scope>NUCLEOTIDE SEQUENCE [LARGE SCALE GENOMIC DNA]</scope>
    <source>
        <strain evidence="3">CBS 568.67</strain>
    </source>
</reference>
<proteinExistence type="predicted"/>
<dbReference type="Proteomes" id="UP000332933">
    <property type="component" value="Unassembled WGS sequence"/>
</dbReference>
<feature type="coiled-coil region" evidence="1">
    <location>
        <begin position="26"/>
        <end position="97"/>
    </location>
</feature>
<gene>
    <name evidence="3" type="primary">Aste57867_16436</name>
    <name evidence="2" type="ORF">As57867_016379</name>
    <name evidence="3" type="ORF">ASTE57867_16436</name>
</gene>
<dbReference type="OrthoDB" id="59877at2759"/>
<dbReference type="EMBL" id="CAADRA010005897">
    <property type="protein sequence ID" value="VFT93211.1"/>
    <property type="molecule type" value="Genomic_DNA"/>
</dbReference>